<dbReference type="NCBIfam" id="TIGR02017">
    <property type="entry name" value="hutG_amidohyd"/>
    <property type="match status" value="1"/>
</dbReference>
<protein>
    <submittedName>
        <fullName evidence="1">N-formylglutamate deformylase</fullName>
        <ecNumber evidence="1">3.5.1.68</ecNumber>
    </submittedName>
</protein>
<dbReference type="InterPro" id="IPR010247">
    <property type="entry name" value="HutG_amidohyd"/>
</dbReference>
<accession>A0A520MFY6</accession>
<dbReference type="Pfam" id="PF05013">
    <property type="entry name" value="FGase"/>
    <property type="match status" value="1"/>
</dbReference>
<evidence type="ECO:0000313" key="1">
    <source>
        <dbReference type="EMBL" id="RZO20134.1"/>
    </source>
</evidence>
<dbReference type="AlphaFoldDB" id="A0A520MFY6"/>
<keyword evidence="1" id="KW-0378">Hydrolase</keyword>
<organism evidence="1 2">
    <name type="scientific">SAR92 clade bacterium</name>
    <dbReference type="NCBI Taxonomy" id="2315479"/>
    <lineage>
        <taxon>Bacteria</taxon>
        <taxon>Pseudomonadati</taxon>
        <taxon>Pseudomonadota</taxon>
        <taxon>Gammaproteobacteria</taxon>
        <taxon>Cellvibrionales</taxon>
        <taxon>Porticoccaceae</taxon>
        <taxon>SAR92 clade</taxon>
    </lineage>
</organism>
<dbReference type="GO" id="GO:0050129">
    <property type="term" value="F:N-formylglutamate deformylase activity"/>
    <property type="evidence" value="ECO:0007669"/>
    <property type="project" value="UniProtKB-EC"/>
</dbReference>
<evidence type="ECO:0000313" key="2">
    <source>
        <dbReference type="Proteomes" id="UP000315889"/>
    </source>
</evidence>
<gene>
    <name evidence="1" type="primary">hutG</name>
    <name evidence="1" type="ORF">EVB03_05930</name>
</gene>
<dbReference type="EC" id="3.5.1.68" evidence="1"/>
<reference evidence="1 2" key="1">
    <citation type="submission" date="2019-02" db="EMBL/GenBank/DDBJ databases">
        <title>Prokaryotic population dynamics and viral predation in marine succession experiment using metagenomics: the confinement effect.</title>
        <authorList>
            <person name="Haro-Moreno J.M."/>
            <person name="Rodriguez-Valera F."/>
            <person name="Lopez-Perez M."/>
        </authorList>
    </citation>
    <scope>NUCLEOTIDE SEQUENCE [LARGE SCALE GENOMIC DNA]</scope>
    <source>
        <strain evidence="1">MED-G170</strain>
    </source>
</reference>
<dbReference type="InterPro" id="IPR007709">
    <property type="entry name" value="N-FG_amidohydro"/>
</dbReference>
<proteinExistence type="predicted"/>
<dbReference type="SUPFAM" id="SSF53187">
    <property type="entry name" value="Zn-dependent exopeptidases"/>
    <property type="match status" value="1"/>
</dbReference>
<dbReference type="EMBL" id="SHBP01000006">
    <property type="protein sequence ID" value="RZO20134.1"/>
    <property type="molecule type" value="Genomic_DNA"/>
</dbReference>
<comment type="caution">
    <text evidence="1">The sequence shown here is derived from an EMBL/GenBank/DDBJ whole genome shotgun (WGS) entry which is preliminary data.</text>
</comment>
<name>A0A520MFY6_9GAMM</name>
<sequence>MNLVEVTQGDSPIILGQPHSGTYVPDEIFSELNDIGRQLLDTDWHIPKLYEGLVDNVTVVKANFNRYVIDPNRDPQGSSLYPGQNSTSLVPLFTFDGEPIWANKPTEAAIQQRLETYHQKYHQLLNDEITRVKSIHGVAVVYDCHSIRSKIPYLFDDRLPDLNVGDDNGKSCDSNITNGVQNILRNVSSHTHVINGRFRGGWTTRHYGRPQDGVHTIQMELAQRTYLEAELPPFNYDAEKASSLRSVLSDILQDINKTILKSSSGGSL</sequence>
<dbReference type="Proteomes" id="UP000315889">
    <property type="component" value="Unassembled WGS sequence"/>
</dbReference>
<dbReference type="Gene3D" id="3.40.630.40">
    <property type="entry name" value="Zn-dependent exopeptidases"/>
    <property type="match status" value="1"/>
</dbReference>